<evidence type="ECO:0000313" key="3">
    <source>
        <dbReference type="Proteomes" id="UP000544090"/>
    </source>
</evidence>
<feature type="domain" description="FRG" evidence="1">
    <location>
        <begin position="37"/>
        <end position="150"/>
    </location>
</feature>
<name>A0A7X6K5Y5_9MICC</name>
<protein>
    <submittedName>
        <fullName evidence="2">FRG domain-containing protein</fullName>
    </submittedName>
</protein>
<dbReference type="EMBL" id="JAAZSQ010000021">
    <property type="protein sequence ID" value="NKX56275.1"/>
    <property type="molecule type" value="Genomic_DNA"/>
</dbReference>
<dbReference type="RefSeq" id="WP_168488422.1">
    <property type="nucleotide sequence ID" value="NZ_JAAZSQ010000021.1"/>
</dbReference>
<dbReference type="SMART" id="SM00901">
    <property type="entry name" value="FRG"/>
    <property type="match status" value="1"/>
</dbReference>
<organism evidence="2 3">
    <name type="scientific">Arthrobacter mobilis</name>
    <dbReference type="NCBI Taxonomy" id="2724944"/>
    <lineage>
        <taxon>Bacteria</taxon>
        <taxon>Bacillati</taxon>
        <taxon>Actinomycetota</taxon>
        <taxon>Actinomycetes</taxon>
        <taxon>Micrococcales</taxon>
        <taxon>Micrococcaceae</taxon>
        <taxon>Arthrobacter</taxon>
    </lineage>
</organism>
<dbReference type="AlphaFoldDB" id="A0A7X6K5Y5"/>
<accession>A0A7X6K5Y5</accession>
<evidence type="ECO:0000313" key="2">
    <source>
        <dbReference type="EMBL" id="NKX56275.1"/>
    </source>
</evidence>
<dbReference type="Proteomes" id="UP000544090">
    <property type="component" value="Unassembled WGS sequence"/>
</dbReference>
<dbReference type="InterPro" id="IPR014966">
    <property type="entry name" value="FRG-dom"/>
</dbReference>
<keyword evidence="3" id="KW-1185">Reference proteome</keyword>
<sequence>MSDNIEVGPWEGAWGIQAENLQDLWRLIGVAAFETSLSNRVVWRGLPDSSFEVNSSLVRQLHQEMGRGDDRFPSLTEEYLRQRELEILYAAREWAIGLSEYGSVTDLHLLAMLQHHGAPTRLVDVTYNPLTALWFACSDETKEDVAGVLVALVVPDEVVVTAPQVPNPFSDTQAVPGAPTLISALTRAGDLGGCVLVEPRPQDERMKAQEGLFLTGIYPNEQQDGPVVGLPWDPSATRLLKRLRGEPTPKSVEDFTGWRGLSVAGIVISPELKRDLSHFLHSKFNRSHRTMYPDMAGFVKFLKTNDAGFDLFDRGIYLQENSGSMPTYWANPSNESNNE</sequence>
<reference evidence="2 3" key="1">
    <citation type="submission" date="2020-04" db="EMBL/GenBank/DDBJ databases">
        <title>Arthrobacter sp. nov.</title>
        <authorList>
            <person name="Liu S."/>
        </authorList>
    </citation>
    <scope>NUCLEOTIDE SEQUENCE [LARGE SCALE GENOMIC DNA]</scope>
    <source>
        <strain evidence="2 3">E918</strain>
    </source>
</reference>
<proteinExistence type="predicted"/>
<evidence type="ECO:0000259" key="1">
    <source>
        <dbReference type="SMART" id="SM00901"/>
    </source>
</evidence>
<comment type="caution">
    <text evidence="2">The sequence shown here is derived from an EMBL/GenBank/DDBJ whole genome shotgun (WGS) entry which is preliminary data.</text>
</comment>
<gene>
    <name evidence="2" type="ORF">HGG74_17420</name>
</gene>
<dbReference type="Pfam" id="PF08867">
    <property type="entry name" value="FRG"/>
    <property type="match status" value="1"/>
</dbReference>